<evidence type="ECO:0000313" key="1">
    <source>
        <dbReference type="EMBL" id="MBT9289720.1"/>
    </source>
</evidence>
<gene>
    <name evidence="1" type="ORF">KL771_09655</name>
</gene>
<accession>A0A947D2T6</accession>
<comment type="caution">
    <text evidence="1">The sequence shown here is derived from an EMBL/GenBank/DDBJ whole genome shotgun (WGS) entry which is preliminary data.</text>
</comment>
<dbReference type="AlphaFoldDB" id="A0A947D2T6"/>
<reference evidence="1 2" key="1">
    <citation type="submission" date="2021-06" db="EMBL/GenBank/DDBJ databases">
        <authorList>
            <person name="Grouzdev D.S."/>
            <person name="Koziaeva V."/>
        </authorList>
    </citation>
    <scope>NUCLEOTIDE SEQUENCE [LARGE SCALE GENOMIC DNA]</scope>
    <source>
        <strain evidence="1 2">22</strain>
    </source>
</reference>
<sequence length="58" mass="6233">MADLSVDRQLAAAGLKLPPGDVEKLTALGADLAAAAATVRRDWSYLTEPVQALRLWKK</sequence>
<keyword evidence="2" id="KW-1185">Reference proteome</keyword>
<organism evidence="1 2">
    <name type="scientific">Prosthecodimorpha staleyi</name>
    <dbReference type="NCBI Taxonomy" id="2840188"/>
    <lineage>
        <taxon>Bacteria</taxon>
        <taxon>Pseudomonadati</taxon>
        <taxon>Pseudomonadota</taxon>
        <taxon>Alphaproteobacteria</taxon>
        <taxon>Hyphomicrobiales</taxon>
        <taxon>Ancalomicrobiaceae</taxon>
        <taxon>Prosthecodimorpha</taxon>
    </lineage>
</organism>
<proteinExistence type="predicted"/>
<dbReference type="RefSeq" id="WP_261968328.1">
    <property type="nucleotide sequence ID" value="NZ_JAHHZF010000004.1"/>
</dbReference>
<name>A0A947D2T6_9HYPH</name>
<protein>
    <submittedName>
        <fullName evidence="1">Uncharacterized protein</fullName>
    </submittedName>
</protein>
<dbReference type="Proteomes" id="UP000766595">
    <property type="component" value="Unassembled WGS sequence"/>
</dbReference>
<dbReference type="EMBL" id="JAHHZF010000004">
    <property type="protein sequence ID" value="MBT9289720.1"/>
    <property type="molecule type" value="Genomic_DNA"/>
</dbReference>
<evidence type="ECO:0000313" key="2">
    <source>
        <dbReference type="Proteomes" id="UP000766595"/>
    </source>
</evidence>